<reference evidence="3 4" key="1">
    <citation type="journal article" date="2010" name="Appl. Environ. Microbiol.">
        <title>The genome sequence of Psychrobacter arcticus 273-4, a psychroactive Siberian permafrost bacterium, reveals mechanisms for adaptation to low-temperature growth.</title>
        <authorList>
            <person name="Ayala-del-Rio H.L."/>
            <person name="Chain P.S."/>
            <person name="Grzymski J.J."/>
            <person name="Ponder M.A."/>
            <person name="Ivanova N."/>
            <person name="Bergholz P.W."/>
            <person name="Di Bartolo G."/>
            <person name="Hauser L."/>
            <person name="Land M."/>
            <person name="Bakermans C."/>
            <person name="Rodrigues D."/>
            <person name="Klappenbach J."/>
            <person name="Zarka D."/>
            <person name="Larimer F."/>
            <person name="Richardson P."/>
            <person name="Murray A."/>
            <person name="Thomashow M."/>
            <person name="Tiedje J.M."/>
        </authorList>
    </citation>
    <scope>NUCLEOTIDE SEQUENCE [LARGE SCALE GENOMIC DNA]</scope>
    <source>
        <strain evidence="4">DSM 17307 / VKM B-2377 / 273-4</strain>
    </source>
</reference>
<organism evidence="3 4">
    <name type="scientific">Psychrobacter arcticus (strain DSM 17307 / VKM B-2377 / 273-4)</name>
    <dbReference type="NCBI Taxonomy" id="259536"/>
    <lineage>
        <taxon>Bacteria</taxon>
        <taxon>Pseudomonadati</taxon>
        <taxon>Pseudomonadota</taxon>
        <taxon>Gammaproteobacteria</taxon>
        <taxon>Moraxellales</taxon>
        <taxon>Moraxellaceae</taxon>
        <taxon>Psychrobacter</taxon>
    </lineage>
</organism>
<protein>
    <submittedName>
        <fullName evidence="3">Probable polysaccharide biosynthesis protein</fullName>
    </submittedName>
</protein>
<dbReference type="InterPro" id="IPR020023">
    <property type="entry name" value="PseG"/>
</dbReference>
<accession>Q4FTZ2</accession>
<dbReference type="KEGG" id="par:Psyc_0657"/>
<dbReference type="Pfam" id="PF04101">
    <property type="entry name" value="Glyco_tran_28_C"/>
    <property type="match status" value="1"/>
</dbReference>
<dbReference type="EMBL" id="CP000082">
    <property type="protein sequence ID" value="AAZ18516.1"/>
    <property type="molecule type" value="Genomic_DNA"/>
</dbReference>
<feature type="binding site" evidence="1">
    <location>
        <position position="157"/>
    </location>
    <ligand>
        <name>substrate</name>
    </ligand>
</feature>
<dbReference type="NCBIfam" id="TIGR03590">
    <property type="entry name" value="PseG"/>
    <property type="match status" value="1"/>
</dbReference>
<evidence type="ECO:0000256" key="1">
    <source>
        <dbReference type="PIRSR" id="PIRSR620023-2"/>
    </source>
</evidence>
<sequence length="349" mass="39054">MRCLTLADALVLKGAECYFICREHEGNLLEVIRKRGHQAHSLPLKDDVGKSIKGNIKLAHADWLGATQQEDAQYCIDLLGLIKPDWLVIDHYAIDISWEKALHPYCKKLMVIDDLGDREHLGDLLLDQNYGSTVEKYKKLVPKDCKILAGTTFALLRPEFALWRDYSLKRRKDNREVKSILITLGGVDPDNYTGKILKYLAKTELDPKIVITVVMGVTAPHLQSVKHQAADMPVKTTVKVNVSNMAELMSNADLAIGAAGATTWERCCLGVPTIQLVIAENQRQIAEYLAVDGVVKLIKDVNELTHLVINVKHWVLPIVIRAQSVADGLGAERVISYMLKGFKYDSRYS</sequence>
<feature type="domain" description="Glycosyl transferase family 28 C-terminal" evidence="2">
    <location>
        <begin position="221"/>
        <end position="308"/>
    </location>
</feature>
<evidence type="ECO:0000313" key="3">
    <source>
        <dbReference type="EMBL" id="AAZ18516.1"/>
    </source>
</evidence>
<dbReference type="GO" id="GO:0016758">
    <property type="term" value="F:hexosyltransferase activity"/>
    <property type="evidence" value="ECO:0007669"/>
    <property type="project" value="InterPro"/>
</dbReference>
<dbReference type="HOGENOM" id="CLU_023406_0_0_6"/>
<dbReference type="Gene3D" id="3.40.50.2000">
    <property type="entry name" value="Glycogen Phosphorylase B"/>
    <property type="match status" value="1"/>
</dbReference>
<keyword evidence="4" id="KW-1185">Reference proteome</keyword>
<evidence type="ECO:0000259" key="2">
    <source>
        <dbReference type="Pfam" id="PF04101"/>
    </source>
</evidence>
<gene>
    <name evidence="3" type="ordered locus">Psyc_0657</name>
</gene>
<evidence type="ECO:0000313" key="4">
    <source>
        <dbReference type="Proteomes" id="UP000000546"/>
    </source>
</evidence>
<dbReference type="InterPro" id="IPR007235">
    <property type="entry name" value="Glyco_trans_28_C"/>
</dbReference>
<dbReference type="SUPFAM" id="SSF53756">
    <property type="entry name" value="UDP-Glycosyltransferase/glycogen phosphorylase"/>
    <property type="match status" value="1"/>
</dbReference>
<name>Q4FTZ2_PSYA2</name>
<dbReference type="Proteomes" id="UP000000546">
    <property type="component" value="Chromosome"/>
</dbReference>
<proteinExistence type="predicted"/>
<dbReference type="eggNOG" id="COG3980">
    <property type="taxonomic scope" value="Bacteria"/>
</dbReference>
<feature type="binding site" evidence="1">
    <location>
        <position position="265"/>
    </location>
    <ligand>
        <name>substrate</name>
    </ligand>
</feature>
<dbReference type="Gene3D" id="3.40.50.11190">
    <property type="match status" value="1"/>
</dbReference>
<dbReference type="STRING" id="259536.Psyc_0657"/>
<dbReference type="AlphaFoldDB" id="Q4FTZ2"/>